<reference evidence="3" key="2">
    <citation type="submission" date="2021-01" db="UniProtKB">
        <authorList>
            <consortium name="EnsemblMetazoa"/>
        </authorList>
    </citation>
    <scope>IDENTIFICATION</scope>
</reference>
<dbReference type="InParanoid" id="A0A7M7SYY2"/>
<dbReference type="Gene3D" id="3.30.160.60">
    <property type="entry name" value="Classic Zinc Finger"/>
    <property type="match status" value="1"/>
</dbReference>
<evidence type="ECO:0000313" key="4">
    <source>
        <dbReference type="Proteomes" id="UP000007110"/>
    </source>
</evidence>
<protein>
    <recommendedName>
        <fullName evidence="2">C2H2-type domain-containing protein</fullName>
    </recommendedName>
</protein>
<organism evidence="3 4">
    <name type="scientific">Strongylocentrotus purpuratus</name>
    <name type="common">Purple sea urchin</name>
    <dbReference type="NCBI Taxonomy" id="7668"/>
    <lineage>
        <taxon>Eukaryota</taxon>
        <taxon>Metazoa</taxon>
        <taxon>Echinodermata</taxon>
        <taxon>Eleutherozoa</taxon>
        <taxon>Echinozoa</taxon>
        <taxon>Echinoidea</taxon>
        <taxon>Euechinoidea</taxon>
        <taxon>Echinacea</taxon>
        <taxon>Camarodonta</taxon>
        <taxon>Echinidea</taxon>
        <taxon>Strongylocentrotidae</taxon>
        <taxon>Strongylocentrotus</taxon>
    </lineage>
</organism>
<dbReference type="GeneID" id="115924078"/>
<dbReference type="AlphaFoldDB" id="A0A7M7SYY2"/>
<accession>A0A7M7SYY2</accession>
<proteinExistence type="predicted"/>
<keyword evidence="1" id="KW-0479">Metal-binding</keyword>
<dbReference type="InterPro" id="IPR013087">
    <property type="entry name" value="Znf_C2H2_type"/>
</dbReference>
<evidence type="ECO:0000256" key="1">
    <source>
        <dbReference type="PROSITE-ProRule" id="PRU00042"/>
    </source>
</evidence>
<dbReference type="RefSeq" id="XP_030841645.1">
    <property type="nucleotide sequence ID" value="XM_030985785.1"/>
</dbReference>
<dbReference type="EnsemblMetazoa" id="XM_030985785">
    <property type="protein sequence ID" value="XP_030841645"/>
    <property type="gene ID" value="LOC115924078"/>
</dbReference>
<keyword evidence="1" id="KW-0863">Zinc-finger</keyword>
<feature type="domain" description="C2H2-type" evidence="2">
    <location>
        <begin position="100"/>
        <end position="127"/>
    </location>
</feature>
<dbReference type="GO" id="GO:0008270">
    <property type="term" value="F:zinc ion binding"/>
    <property type="evidence" value="ECO:0007669"/>
    <property type="project" value="UniProtKB-KW"/>
</dbReference>
<dbReference type="PROSITE" id="PS00028">
    <property type="entry name" value="ZINC_FINGER_C2H2_1"/>
    <property type="match status" value="1"/>
</dbReference>
<evidence type="ECO:0000313" key="3">
    <source>
        <dbReference type="EnsemblMetazoa" id="XP_030841645"/>
    </source>
</evidence>
<reference evidence="4" key="1">
    <citation type="submission" date="2015-02" db="EMBL/GenBank/DDBJ databases">
        <title>Genome sequencing for Strongylocentrotus purpuratus.</title>
        <authorList>
            <person name="Murali S."/>
            <person name="Liu Y."/>
            <person name="Vee V."/>
            <person name="English A."/>
            <person name="Wang M."/>
            <person name="Skinner E."/>
            <person name="Han Y."/>
            <person name="Muzny D.M."/>
            <person name="Worley K.C."/>
            <person name="Gibbs R.A."/>
        </authorList>
    </citation>
    <scope>NUCLEOTIDE SEQUENCE</scope>
</reference>
<dbReference type="KEGG" id="spu:115924078"/>
<dbReference type="PROSITE" id="PS50157">
    <property type="entry name" value="ZINC_FINGER_C2H2_2"/>
    <property type="match status" value="1"/>
</dbReference>
<name>A0A7M7SYY2_STRPU</name>
<keyword evidence="4" id="KW-1185">Reference proteome</keyword>
<keyword evidence="1" id="KW-0862">Zinc</keyword>
<dbReference type="Proteomes" id="UP000007110">
    <property type="component" value="Unassembled WGS sequence"/>
</dbReference>
<sequence length="131" mass="14932">MKLNALPVLMKIPPSQSTWALLHRSWVWSPYAGSMNAPSVMRRSPSHRPRSSNTRGLTLRRNLGNLTEHLVRVSGVLCVHCTVPQSMQNRGPPESLRRQYECPDCHETFSFTSKIIKHKRAHLKEKPGKPD</sequence>
<evidence type="ECO:0000259" key="2">
    <source>
        <dbReference type="PROSITE" id="PS50157"/>
    </source>
</evidence>
<dbReference type="OrthoDB" id="8117402at2759"/>
<dbReference type="InterPro" id="IPR036236">
    <property type="entry name" value="Znf_C2H2_sf"/>
</dbReference>
<dbReference type="SUPFAM" id="SSF57667">
    <property type="entry name" value="beta-beta-alpha zinc fingers"/>
    <property type="match status" value="1"/>
</dbReference>